<dbReference type="PANTHER" id="PTHR31300:SF2">
    <property type="entry name" value="LIPASE-LIKE PROTEIN"/>
    <property type="match status" value="1"/>
</dbReference>
<gene>
    <name evidence="2" type="ORF">POTOM_002307</name>
</gene>
<proteinExistence type="predicted"/>
<feature type="region of interest" description="Disordered" evidence="1">
    <location>
        <begin position="1"/>
        <end position="57"/>
    </location>
</feature>
<feature type="compositionally biased region" description="Basic and acidic residues" evidence="1">
    <location>
        <begin position="1"/>
        <end position="16"/>
    </location>
</feature>
<dbReference type="OrthoDB" id="2012654at2759"/>
<name>A0A8X8DJN5_POPTO</name>
<keyword evidence="3" id="KW-1185">Reference proteome</keyword>
<comment type="caution">
    <text evidence="2">The sequence shown here is derived from an EMBL/GenBank/DDBJ whole genome shotgun (WGS) entry which is preliminary data.</text>
</comment>
<organism evidence="2 3">
    <name type="scientific">Populus tomentosa</name>
    <name type="common">Chinese white poplar</name>
    <dbReference type="NCBI Taxonomy" id="118781"/>
    <lineage>
        <taxon>Eukaryota</taxon>
        <taxon>Viridiplantae</taxon>
        <taxon>Streptophyta</taxon>
        <taxon>Embryophyta</taxon>
        <taxon>Tracheophyta</taxon>
        <taxon>Spermatophyta</taxon>
        <taxon>Magnoliopsida</taxon>
        <taxon>eudicotyledons</taxon>
        <taxon>Gunneridae</taxon>
        <taxon>Pentapetalae</taxon>
        <taxon>rosids</taxon>
        <taxon>fabids</taxon>
        <taxon>Malpighiales</taxon>
        <taxon>Salicaceae</taxon>
        <taxon>Saliceae</taxon>
        <taxon>Populus</taxon>
    </lineage>
</organism>
<evidence type="ECO:0000313" key="3">
    <source>
        <dbReference type="Proteomes" id="UP000886885"/>
    </source>
</evidence>
<dbReference type="PANTHER" id="PTHR31300">
    <property type="entry name" value="LIPASE"/>
    <property type="match status" value="1"/>
</dbReference>
<dbReference type="AlphaFoldDB" id="A0A8X8DJN5"/>
<sequence length="523" mass="57410">MEKKQGFFSALKEEVVRGLSPSRSRSNSPARTASPMSGLLRRKKHNKDTSFFASQPEPVIGRSGSLRPIVGEALSPLMEGPDPDGGEGERKRVGSGLGHWMRGQLSRAPSVTSLAYKRSDLRLLLGVMGAPLAPVHVSTLDPLPHLSIKDTPIVNSLSVSFSLAMHKRFLFLFFFSQGAHNSTICCSSAEIIEKKYDTETSSAQYILQQYMAASGGHQVQNSIRNAYAMGKLKMIASEFETPTRVVKNRNGARGVESGGFVLWQMNPDMWYVELAVGGSKVHAGCNGKLVWRHTPWLGAHTAKGPVRPLRRALQGLDPRTTASMFADAKCIGEKNINGEDCFILKLFADPQTLKARSEGPAEIIRHVLFGYFSQKTGLLVHMEDSHLTRIQSNGGDAVYWETTINSFLDDYRPVEGIMIAHSGRTVVTLYRFGEVAMSHTKTKMEEAWTIEEVAFNVPGLSVDCFIPPADLKSGSFSEACELTQDERGKSAMALAAYRAKVAALDNSDDSCADNMIWKMEVSD</sequence>
<evidence type="ECO:0000256" key="1">
    <source>
        <dbReference type="SAM" id="MobiDB-lite"/>
    </source>
</evidence>
<protein>
    <recommendedName>
        <fullName evidence="4">Glutamyl-tRNA (Gln) amidotransferase subunit A</fullName>
    </recommendedName>
</protein>
<feature type="compositionally biased region" description="Low complexity" evidence="1">
    <location>
        <begin position="20"/>
        <end position="35"/>
    </location>
</feature>
<reference evidence="2" key="1">
    <citation type="journal article" date="2020" name="bioRxiv">
        <title>Hybrid origin of Populus tomentosa Carr. identified through genome sequencing and phylogenomic analysis.</title>
        <authorList>
            <person name="An X."/>
            <person name="Gao K."/>
            <person name="Chen Z."/>
            <person name="Li J."/>
            <person name="Yang X."/>
            <person name="Yang X."/>
            <person name="Zhou J."/>
            <person name="Guo T."/>
            <person name="Zhao T."/>
            <person name="Huang S."/>
            <person name="Miao D."/>
            <person name="Khan W.U."/>
            <person name="Rao P."/>
            <person name="Ye M."/>
            <person name="Lei B."/>
            <person name="Liao W."/>
            <person name="Wang J."/>
            <person name="Ji L."/>
            <person name="Li Y."/>
            <person name="Guo B."/>
            <person name="Mustafa N.S."/>
            <person name="Li S."/>
            <person name="Yun Q."/>
            <person name="Keller S.R."/>
            <person name="Mao J."/>
            <person name="Zhang R."/>
            <person name="Strauss S.H."/>
        </authorList>
    </citation>
    <scope>NUCLEOTIDE SEQUENCE</scope>
    <source>
        <strain evidence="2">GM15</strain>
        <tissue evidence="2">Leaf</tissue>
    </source>
</reference>
<dbReference type="Proteomes" id="UP000886885">
    <property type="component" value="Chromosome 1A"/>
</dbReference>
<evidence type="ECO:0008006" key="4">
    <source>
        <dbReference type="Google" id="ProtNLM"/>
    </source>
</evidence>
<dbReference type="Pfam" id="PF04788">
    <property type="entry name" value="DUF620"/>
    <property type="match status" value="1"/>
</dbReference>
<accession>A0A8X8DJN5</accession>
<dbReference type="InterPro" id="IPR006873">
    <property type="entry name" value="DUF620"/>
</dbReference>
<dbReference type="EMBL" id="JAAWWB010000001">
    <property type="protein sequence ID" value="KAG6793116.1"/>
    <property type="molecule type" value="Genomic_DNA"/>
</dbReference>
<evidence type="ECO:0000313" key="2">
    <source>
        <dbReference type="EMBL" id="KAG6793116.1"/>
    </source>
</evidence>